<evidence type="ECO:0000313" key="2">
    <source>
        <dbReference type="Proteomes" id="UP000239731"/>
    </source>
</evidence>
<dbReference type="EMBL" id="PVUH01000025">
    <property type="protein sequence ID" value="PRW85338.1"/>
    <property type="molecule type" value="Genomic_DNA"/>
</dbReference>
<proteinExistence type="predicted"/>
<reference evidence="1 2" key="1">
    <citation type="submission" date="2018-03" db="EMBL/GenBank/DDBJ databases">
        <title>Blue discolouration in mozzarella cheese caused by Pseudomonas fluorescens.</title>
        <authorList>
            <person name="Chiesa F."/>
            <person name="Dalmasso A."/>
            <person name="Lomonaco S."/>
        </authorList>
    </citation>
    <scope>NUCLEOTIDE SEQUENCE [LARGE SCALE GENOMIC DNA]</scope>
    <source>
        <strain evidence="1 2">11293</strain>
    </source>
</reference>
<comment type="caution">
    <text evidence="1">The sequence shown here is derived from an EMBL/GenBank/DDBJ whole genome shotgun (WGS) entry which is preliminary data.</text>
</comment>
<evidence type="ECO:0000313" key="1">
    <source>
        <dbReference type="EMBL" id="PRW85338.1"/>
    </source>
</evidence>
<accession>A0A2T0HQF6</accession>
<name>A0A2T0HQF6_PSEFL</name>
<protein>
    <submittedName>
        <fullName evidence="1">Uncharacterized protein</fullName>
    </submittedName>
</protein>
<gene>
    <name evidence="1" type="ORF">C7A10_27235</name>
</gene>
<sequence length="59" mass="6863">MSGPNNFEPEFAAESEKFRMDAAKKGMCLDTLPGGFYVEQRTQHAWAEWIRRVVREQQS</sequence>
<dbReference type="Proteomes" id="UP000239731">
    <property type="component" value="Unassembled WGS sequence"/>
</dbReference>
<dbReference type="AlphaFoldDB" id="A0A2T0HQF6"/>
<dbReference type="RefSeq" id="WP_106118516.1">
    <property type="nucleotide sequence ID" value="NZ_PVUH01000025.1"/>
</dbReference>
<organism evidence="1 2">
    <name type="scientific">Pseudomonas fluorescens</name>
    <dbReference type="NCBI Taxonomy" id="294"/>
    <lineage>
        <taxon>Bacteria</taxon>
        <taxon>Pseudomonadati</taxon>
        <taxon>Pseudomonadota</taxon>
        <taxon>Gammaproteobacteria</taxon>
        <taxon>Pseudomonadales</taxon>
        <taxon>Pseudomonadaceae</taxon>
        <taxon>Pseudomonas</taxon>
    </lineage>
</organism>